<evidence type="ECO:0000256" key="6">
    <source>
        <dbReference type="ARBA" id="ARBA00023016"/>
    </source>
</evidence>
<dbReference type="eggNOG" id="ENOG502S75V">
    <property type="taxonomic scope" value="Eukaryota"/>
</dbReference>
<dbReference type="PANTHER" id="PTHR35470">
    <property type="entry name" value="CADMIUM TOLERANT 3"/>
    <property type="match status" value="1"/>
</dbReference>
<dbReference type="AlphaFoldDB" id="A0A087H0W2"/>
<dbReference type="GO" id="GO:0046872">
    <property type="term" value="F:metal ion binding"/>
    <property type="evidence" value="ECO:0007669"/>
    <property type="project" value="UniProtKB-KW"/>
</dbReference>
<name>A0A087H0W2_ARAAL</name>
<dbReference type="InterPro" id="IPR028144">
    <property type="entry name" value="CYSTM_dom"/>
</dbReference>
<evidence type="ECO:0000256" key="3">
    <source>
        <dbReference type="ARBA" id="ARBA00022692"/>
    </source>
</evidence>
<evidence type="ECO:0000259" key="8">
    <source>
        <dbReference type="Pfam" id="PF12734"/>
    </source>
</evidence>
<evidence type="ECO:0000313" key="10">
    <source>
        <dbReference type="Proteomes" id="UP000029120"/>
    </source>
</evidence>
<dbReference type="Proteomes" id="UP000029120">
    <property type="component" value="Chromosome 4"/>
</dbReference>
<dbReference type="Pfam" id="PF12734">
    <property type="entry name" value="CYSTM"/>
    <property type="match status" value="1"/>
</dbReference>
<keyword evidence="10" id="KW-1185">Reference proteome</keyword>
<evidence type="ECO:0000256" key="4">
    <source>
        <dbReference type="ARBA" id="ARBA00022723"/>
    </source>
</evidence>
<evidence type="ECO:0000256" key="7">
    <source>
        <dbReference type="ARBA" id="ARBA00023136"/>
    </source>
</evidence>
<evidence type="ECO:0000256" key="5">
    <source>
        <dbReference type="ARBA" id="ARBA00022989"/>
    </source>
</evidence>
<reference evidence="10" key="1">
    <citation type="journal article" date="2015" name="Nat. Plants">
        <title>Genome expansion of Arabis alpina linked with retrotransposition and reduced symmetric DNA methylation.</title>
        <authorList>
            <person name="Willing E.M."/>
            <person name="Rawat V."/>
            <person name="Mandakova T."/>
            <person name="Maumus F."/>
            <person name="James G.V."/>
            <person name="Nordstroem K.J."/>
            <person name="Becker C."/>
            <person name="Warthmann N."/>
            <person name="Chica C."/>
            <person name="Szarzynska B."/>
            <person name="Zytnicki M."/>
            <person name="Albani M.C."/>
            <person name="Kiefer C."/>
            <person name="Bergonzi S."/>
            <person name="Castaings L."/>
            <person name="Mateos J.L."/>
            <person name="Berns M.C."/>
            <person name="Bujdoso N."/>
            <person name="Piofczyk T."/>
            <person name="de Lorenzo L."/>
            <person name="Barrero-Sicilia C."/>
            <person name="Mateos I."/>
            <person name="Piednoel M."/>
            <person name="Hagmann J."/>
            <person name="Chen-Min-Tao R."/>
            <person name="Iglesias-Fernandez R."/>
            <person name="Schuster S.C."/>
            <person name="Alonso-Blanco C."/>
            <person name="Roudier F."/>
            <person name="Carbonero P."/>
            <person name="Paz-Ares J."/>
            <person name="Davis S.J."/>
            <person name="Pecinka A."/>
            <person name="Quesneville H."/>
            <person name="Colot V."/>
            <person name="Lysak M.A."/>
            <person name="Weigel D."/>
            <person name="Coupland G."/>
            <person name="Schneeberger K."/>
        </authorList>
    </citation>
    <scope>NUCLEOTIDE SEQUENCE [LARGE SCALE GENOMIC DNA]</scope>
    <source>
        <strain evidence="10">cv. Pajares</strain>
    </source>
</reference>
<dbReference type="GO" id="GO:0010038">
    <property type="term" value="P:response to metal ion"/>
    <property type="evidence" value="ECO:0007669"/>
    <property type="project" value="UniProtKB-ARBA"/>
</dbReference>
<evidence type="ECO:0000313" key="9">
    <source>
        <dbReference type="EMBL" id="KFK35764.1"/>
    </source>
</evidence>
<evidence type="ECO:0000256" key="2">
    <source>
        <dbReference type="ARBA" id="ARBA00009444"/>
    </source>
</evidence>
<keyword evidence="3" id="KW-0812">Transmembrane</keyword>
<feature type="domain" description="Cysteine-rich transmembrane" evidence="8">
    <location>
        <begin position="11"/>
        <end position="42"/>
    </location>
</feature>
<dbReference type="PANTHER" id="PTHR35470:SF10">
    <property type="entry name" value="CYSTEINE-RICH TRANSMEMBRANE CYSTM DOMAIN-CONTAINING PROTEIN"/>
    <property type="match status" value="1"/>
</dbReference>
<keyword evidence="6" id="KW-0346">Stress response</keyword>
<gene>
    <name evidence="9" type="ordered locus">AALP_Aa4g033300</name>
</gene>
<dbReference type="GO" id="GO:0005886">
    <property type="term" value="C:plasma membrane"/>
    <property type="evidence" value="ECO:0007669"/>
    <property type="project" value="UniProtKB-SubCell"/>
</dbReference>
<organism evidence="9 10">
    <name type="scientific">Arabis alpina</name>
    <name type="common">Alpine rock-cress</name>
    <dbReference type="NCBI Taxonomy" id="50452"/>
    <lineage>
        <taxon>Eukaryota</taxon>
        <taxon>Viridiplantae</taxon>
        <taxon>Streptophyta</taxon>
        <taxon>Embryophyta</taxon>
        <taxon>Tracheophyta</taxon>
        <taxon>Spermatophyta</taxon>
        <taxon>Magnoliopsida</taxon>
        <taxon>eudicotyledons</taxon>
        <taxon>Gunneridae</taxon>
        <taxon>Pentapetalae</taxon>
        <taxon>rosids</taxon>
        <taxon>malvids</taxon>
        <taxon>Brassicales</taxon>
        <taxon>Brassicaceae</taxon>
        <taxon>Arabideae</taxon>
        <taxon>Arabis</taxon>
    </lineage>
</organism>
<comment type="similarity">
    <text evidence="2">Belongs to the CYSTM1 family.</text>
</comment>
<dbReference type="InterPro" id="IPR051671">
    <property type="entry name" value="CYSTM1_HM_Tolerance"/>
</dbReference>
<keyword evidence="5" id="KW-1133">Transmembrane helix</keyword>
<sequence>MKAPPQQDMTYHDQVKKQHDEKGCLYATLFALFCCCCCEEKCKCCCCCV</sequence>
<dbReference type="OrthoDB" id="1108310at2759"/>
<comment type="subcellular location">
    <subcellularLocation>
        <location evidence="1">Cell membrane</location>
        <topology evidence="1">Single-pass membrane protein</topology>
    </subcellularLocation>
</comment>
<protein>
    <recommendedName>
        <fullName evidence="8">Cysteine-rich transmembrane domain-containing protein</fullName>
    </recommendedName>
</protein>
<dbReference type="EMBL" id="CM002872">
    <property type="protein sequence ID" value="KFK35764.1"/>
    <property type="molecule type" value="Genomic_DNA"/>
</dbReference>
<evidence type="ECO:0000256" key="1">
    <source>
        <dbReference type="ARBA" id="ARBA00004162"/>
    </source>
</evidence>
<accession>A0A087H0W2</accession>
<keyword evidence="4" id="KW-0479">Metal-binding</keyword>
<keyword evidence="7" id="KW-0472">Membrane</keyword>
<dbReference type="Gramene" id="KFK35764">
    <property type="protein sequence ID" value="KFK35764"/>
    <property type="gene ID" value="AALP_AA4G033300"/>
</dbReference>
<proteinExistence type="inferred from homology"/>